<keyword evidence="1" id="KW-0472">Membrane</keyword>
<accession>A0A2D4DQU3</accession>
<dbReference type="RefSeq" id="WP_017643382.1">
    <property type="nucleotide sequence ID" value="NZ_BEWZ01000010.1"/>
</dbReference>
<sequence>MINDKNRYRGSLLAQSILKEKVTRTVTEDEMLETVNLDYRRLMIIQLVSIAFGGMAIWCLIALVLLTVVGILICNLHNDLPFVTAIPIETPIKMIWLEGWQINVAIGLIGIVGIFLDKWATNKMDALREATDKKQLTKDYLAWKEEHNG</sequence>
<protein>
    <submittedName>
        <fullName evidence="2">Uncharacterized protein</fullName>
    </submittedName>
</protein>
<dbReference type="EMBL" id="UXEP01000004">
    <property type="protein sequence ID" value="VDC41911.1"/>
    <property type="molecule type" value="Genomic_DNA"/>
</dbReference>
<gene>
    <name evidence="2" type="ORF">FMV2238Y02_03280</name>
</gene>
<keyword evidence="3" id="KW-1185">Reference proteome</keyword>
<keyword evidence="1" id="KW-0812">Transmembrane</keyword>
<feature type="transmembrane region" description="Helical" evidence="1">
    <location>
        <begin position="100"/>
        <end position="120"/>
    </location>
</feature>
<name>A0A2D4DQU3_STRCB</name>
<proteinExistence type="predicted"/>
<evidence type="ECO:0000313" key="2">
    <source>
        <dbReference type="EMBL" id="VDC41911.1"/>
    </source>
</evidence>
<dbReference type="AlphaFoldDB" id="A0A2D4DQU3"/>
<evidence type="ECO:0000313" key="3">
    <source>
        <dbReference type="Proteomes" id="UP000280759"/>
    </source>
</evidence>
<dbReference type="Proteomes" id="UP000280759">
    <property type="component" value="Unassembled WGS sequence"/>
</dbReference>
<keyword evidence="1" id="KW-1133">Transmembrane helix</keyword>
<evidence type="ECO:0000256" key="1">
    <source>
        <dbReference type="SAM" id="Phobius"/>
    </source>
</evidence>
<feature type="transmembrane region" description="Helical" evidence="1">
    <location>
        <begin position="47"/>
        <end position="73"/>
    </location>
</feature>
<organism evidence="2 3">
    <name type="scientific">Streptococcus canis</name>
    <dbReference type="NCBI Taxonomy" id="1329"/>
    <lineage>
        <taxon>Bacteria</taxon>
        <taxon>Bacillati</taxon>
        <taxon>Bacillota</taxon>
        <taxon>Bacilli</taxon>
        <taxon>Lactobacillales</taxon>
        <taxon>Streptococcaceae</taxon>
        <taxon>Streptococcus</taxon>
    </lineage>
</organism>
<reference evidence="2 3" key="1">
    <citation type="submission" date="2018-10" db="EMBL/GenBank/DDBJ databases">
        <authorList>
            <consortium name="Molecular Microbiology and Infection Unit (UMMI)"/>
            <person name="Machado M."/>
        </authorList>
    </citation>
    <scope>NUCLEOTIDE SEQUENCE [LARGE SCALE GENOMIC DNA]</scope>
    <source>
        <strain evidence="2">FMV2238.02</strain>
    </source>
</reference>